<evidence type="ECO:0000256" key="1">
    <source>
        <dbReference type="SAM" id="MobiDB-lite"/>
    </source>
</evidence>
<comment type="caution">
    <text evidence="2">The sequence shown here is derived from an EMBL/GenBank/DDBJ whole genome shotgun (WGS) entry which is preliminary data.</text>
</comment>
<feature type="region of interest" description="Disordered" evidence="1">
    <location>
        <begin position="39"/>
        <end position="98"/>
    </location>
</feature>
<reference evidence="2 3" key="1">
    <citation type="journal article" date="2023" name="Arcadia Sci">
        <title>De novo assembly of a long-read Amblyomma americanum tick genome.</title>
        <authorList>
            <person name="Chou S."/>
            <person name="Poskanzer K.E."/>
            <person name="Rollins M."/>
            <person name="Thuy-Boun P.S."/>
        </authorList>
    </citation>
    <scope>NUCLEOTIDE SEQUENCE [LARGE SCALE GENOMIC DNA]</scope>
    <source>
        <strain evidence="2">F_SG_1</strain>
        <tissue evidence="2">Salivary glands</tissue>
    </source>
</reference>
<organism evidence="2 3">
    <name type="scientific">Amblyomma americanum</name>
    <name type="common">Lone star tick</name>
    <dbReference type="NCBI Taxonomy" id="6943"/>
    <lineage>
        <taxon>Eukaryota</taxon>
        <taxon>Metazoa</taxon>
        <taxon>Ecdysozoa</taxon>
        <taxon>Arthropoda</taxon>
        <taxon>Chelicerata</taxon>
        <taxon>Arachnida</taxon>
        <taxon>Acari</taxon>
        <taxon>Parasitiformes</taxon>
        <taxon>Ixodida</taxon>
        <taxon>Ixodoidea</taxon>
        <taxon>Ixodidae</taxon>
        <taxon>Amblyomminae</taxon>
        <taxon>Amblyomma</taxon>
    </lineage>
</organism>
<protein>
    <submittedName>
        <fullName evidence="2">Uncharacterized protein</fullName>
    </submittedName>
</protein>
<evidence type="ECO:0000313" key="2">
    <source>
        <dbReference type="EMBL" id="KAK8764205.1"/>
    </source>
</evidence>
<dbReference type="EMBL" id="JARKHS020028562">
    <property type="protein sequence ID" value="KAK8764205.1"/>
    <property type="molecule type" value="Genomic_DNA"/>
</dbReference>
<keyword evidence="3" id="KW-1185">Reference proteome</keyword>
<name>A0AAQ4DP15_AMBAM</name>
<gene>
    <name evidence="2" type="ORF">V5799_033187</name>
</gene>
<evidence type="ECO:0000313" key="3">
    <source>
        <dbReference type="Proteomes" id="UP001321473"/>
    </source>
</evidence>
<accession>A0AAQ4DP15</accession>
<proteinExistence type="predicted"/>
<sequence length="98" mass="11044">MEHGANARDIHSVVPTMSSRDQRALFTLRDERITHVQERELEHAPSSGQACSAARNPSAKPPKLPPKKNQRIIAKSRRLTLHNSEKGDERRSGEVAHY</sequence>
<feature type="compositionally biased region" description="Basic and acidic residues" evidence="1">
    <location>
        <begin position="83"/>
        <end position="98"/>
    </location>
</feature>
<dbReference type="AlphaFoldDB" id="A0AAQ4DP15"/>
<dbReference type="Proteomes" id="UP001321473">
    <property type="component" value="Unassembled WGS sequence"/>
</dbReference>
<feature type="compositionally biased region" description="Basic residues" evidence="1">
    <location>
        <begin position="65"/>
        <end position="80"/>
    </location>
</feature>